<feature type="binding site" evidence="5">
    <location>
        <position position="219"/>
    </location>
    <ligand>
        <name>NAD(+)</name>
        <dbReference type="ChEBI" id="CHEBI:57540"/>
    </ligand>
</feature>
<evidence type="ECO:0000256" key="3">
    <source>
        <dbReference type="ARBA" id="ARBA00023027"/>
    </source>
</evidence>
<evidence type="ECO:0000313" key="8">
    <source>
        <dbReference type="Proteomes" id="UP000319516"/>
    </source>
</evidence>
<dbReference type="PANTHER" id="PTHR11133">
    <property type="entry name" value="SACCHAROPINE DEHYDROGENASE"/>
    <property type="match status" value="1"/>
</dbReference>
<comment type="caution">
    <text evidence="7">The sequence shown here is derived from an EMBL/GenBank/DDBJ whole genome shotgun (WGS) entry which is preliminary data.</text>
</comment>
<accession>A0A542YMF7</accession>
<dbReference type="Pfam" id="PF05222">
    <property type="entry name" value="AlaDh_PNT_N"/>
    <property type="match status" value="1"/>
</dbReference>
<feature type="active site" description="Proton acceptor" evidence="4">
    <location>
        <position position="77"/>
    </location>
</feature>
<dbReference type="OrthoDB" id="502334at2"/>
<keyword evidence="3 5" id="KW-0520">NAD</keyword>
<evidence type="ECO:0000256" key="4">
    <source>
        <dbReference type="PIRSR" id="PIRSR018250-1"/>
    </source>
</evidence>
<dbReference type="GO" id="GO:0004754">
    <property type="term" value="F:saccharopine dehydrogenase (NAD+, L-lysine-forming) activity"/>
    <property type="evidence" value="ECO:0007669"/>
    <property type="project" value="InterPro"/>
</dbReference>
<proteinExistence type="inferred from homology"/>
<organism evidence="7 8">
    <name type="scientific">Ornithinicoccus hortensis</name>
    <dbReference type="NCBI Taxonomy" id="82346"/>
    <lineage>
        <taxon>Bacteria</taxon>
        <taxon>Bacillati</taxon>
        <taxon>Actinomycetota</taxon>
        <taxon>Actinomycetes</taxon>
        <taxon>Micrococcales</taxon>
        <taxon>Intrasporangiaceae</taxon>
        <taxon>Ornithinicoccus</taxon>
    </lineage>
</organism>
<dbReference type="Proteomes" id="UP000319516">
    <property type="component" value="Unassembled WGS sequence"/>
</dbReference>
<dbReference type="AlphaFoldDB" id="A0A542YMF7"/>
<dbReference type="InterPro" id="IPR007886">
    <property type="entry name" value="AlaDH/PNT_N"/>
</dbReference>
<dbReference type="SUPFAM" id="SSF52283">
    <property type="entry name" value="Formate/glycerate dehydrogenase catalytic domain-like"/>
    <property type="match status" value="1"/>
</dbReference>
<dbReference type="GO" id="GO:0019878">
    <property type="term" value="P:lysine biosynthetic process via aminoadipic acid"/>
    <property type="evidence" value="ECO:0007669"/>
    <property type="project" value="TreeGrafter"/>
</dbReference>
<dbReference type="Gene3D" id="3.40.50.720">
    <property type="entry name" value="NAD(P)-binding Rossmann-like Domain"/>
    <property type="match status" value="2"/>
</dbReference>
<dbReference type="SUPFAM" id="SSF51735">
    <property type="entry name" value="NAD(P)-binding Rossmann-fold domains"/>
    <property type="match status" value="1"/>
</dbReference>
<dbReference type="PANTHER" id="PTHR11133:SF23">
    <property type="entry name" value="SACCHAROPINE DEHYDROGENASE [NAD(+), L-LYSINE-FORMING]"/>
    <property type="match status" value="1"/>
</dbReference>
<comment type="similarity">
    <text evidence="1">Belongs to the AlaDH/PNT family.</text>
</comment>
<dbReference type="GO" id="GO:0005737">
    <property type="term" value="C:cytoplasm"/>
    <property type="evidence" value="ECO:0007669"/>
    <property type="project" value="TreeGrafter"/>
</dbReference>
<feature type="domain" description="Alanine dehydrogenase/pyridine nucleotide transhydrogenase N-terminal" evidence="6">
    <location>
        <begin position="7"/>
        <end position="141"/>
    </location>
</feature>
<feature type="binding site" evidence="5">
    <location>
        <position position="223"/>
    </location>
    <ligand>
        <name>NAD(+)</name>
        <dbReference type="ChEBI" id="CHEBI:57540"/>
    </ligand>
</feature>
<dbReference type="EMBL" id="VFOP01000001">
    <property type="protein sequence ID" value="TQL49263.1"/>
    <property type="molecule type" value="Genomic_DNA"/>
</dbReference>
<feature type="binding site" evidence="5">
    <location>
        <position position="269"/>
    </location>
    <ligand>
        <name>NAD(+)</name>
        <dbReference type="ChEBI" id="CHEBI:57540"/>
    </ligand>
</feature>
<dbReference type="InterPro" id="IPR051168">
    <property type="entry name" value="AASS"/>
</dbReference>
<keyword evidence="2" id="KW-0560">Oxidoreductase</keyword>
<keyword evidence="8" id="KW-1185">Reference proteome</keyword>
<evidence type="ECO:0000259" key="6">
    <source>
        <dbReference type="SMART" id="SM01003"/>
    </source>
</evidence>
<protein>
    <submittedName>
        <fullName evidence="7">Saccharopine dehydrogenase (NAD+, L-lysine-forming)</fullName>
    </submittedName>
</protein>
<evidence type="ECO:0000313" key="7">
    <source>
        <dbReference type="EMBL" id="TQL49263.1"/>
    </source>
</evidence>
<dbReference type="SMART" id="SM01003">
    <property type="entry name" value="AlaDh_PNT_N"/>
    <property type="match status" value="1"/>
</dbReference>
<reference evidence="7 8" key="1">
    <citation type="submission" date="2019-06" db="EMBL/GenBank/DDBJ databases">
        <title>Sequencing the genomes of 1000 actinobacteria strains.</title>
        <authorList>
            <person name="Klenk H.-P."/>
        </authorList>
    </citation>
    <scope>NUCLEOTIDE SEQUENCE [LARGE SCALE GENOMIC DNA]</scope>
    <source>
        <strain evidence="7 8">DSM 12335</strain>
    </source>
</reference>
<dbReference type="InterPro" id="IPR036291">
    <property type="entry name" value="NAD(P)-bd_dom_sf"/>
</dbReference>
<name>A0A542YMF7_9MICO</name>
<feature type="binding site" evidence="5">
    <location>
        <position position="129"/>
    </location>
    <ligand>
        <name>NAD(+)</name>
        <dbReference type="ChEBI" id="CHEBI:57540"/>
    </ligand>
</feature>
<feature type="active site" description="Proton donor" evidence="4">
    <location>
        <position position="95"/>
    </location>
</feature>
<evidence type="ECO:0000256" key="2">
    <source>
        <dbReference type="ARBA" id="ARBA00023002"/>
    </source>
</evidence>
<dbReference type="CDD" id="cd12188">
    <property type="entry name" value="SDH"/>
    <property type="match status" value="1"/>
</dbReference>
<gene>
    <name evidence="7" type="ORF">FB467_0328</name>
</gene>
<evidence type="ECO:0000256" key="1">
    <source>
        <dbReference type="ARBA" id="ARBA00005689"/>
    </source>
</evidence>
<dbReference type="InterPro" id="IPR027281">
    <property type="entry name" value="Lys1"/>
</dbReference>
<evidence type="ECO:0000256" key="5">
    <source>
        <dbReference type="PIRSR" id="PIRSR018250-3"/>
    </source>
</evidence>
<feature type="binding site" evidence="5">
    <location>
        <begin position="311"/>
        <end position="314"/>
    </location>
    <ligand>
        <name>NAD(+)</name>
        <dbReference type="ChEBI" id="CHEBI:57540"/>
    </ligand>
</feature>
<dbReference type="RefSeq" id="WP_141783538.1">
    <property type="nucleotide sequence ID" value="NZ_BAAAIK010000003.1"/>
</dbReference>
<sequence length="368" mass="39058">MDHGHIWVRHEVRSTERRCAVTPDDARALVAAGAELTVEESPQRIFPLEAYAAAGARTAPAGSWVDAPDDAFVLGLKELPEGPDRLRHRHIFFGHALKGQAEAPALLERFRAGGGTLLDLEYLVGEDGRRVAAFGYWAGYLGAALGVLQLRGGLAAPLTPTDREELDARLRATTPGGEEAPASTATGATRALVTGALGRSGRGAMDALAVAGITGTGWDREQTRDLDRAALLDHDLLVHCVLATVPSPAFVRPEDVTADGRRLSLVVDVTCDTSSALNLLPVYRELTSWQQPVDRLSDAVDGLPPLDVIAIDNLPSLLPLEASRTYSADLLPTLLTLVTEGPDAPVWARARETFQEALASGSAHGSKG</sequence>
<feature type="binding site" evidence="5">
    <location>
        <begin position="198"/>
        <end position="199"/>
    </location>
    <ligand>
        <name>NAD(+)</name>
        <dbReference type="ChEBI" id="CHEBI:57540"/>
    </ligand>
</feature>
<dbReference type="PIRSF" id="PIRSF018250">
    <property type="entry name" value="Saccharopine_DH_Lys"/>
    <property type="match status" value="1"/>
</dbReference>